<evidence type="ECO:0000256" key="1">
    <source>
        <dbReference type="SAM" id="MobiDB-lite"/>
    </source>
</evidence>
<reference evidence="2" key="2">
    <citation type="journal article" date="2023" name="BMC Genomics">
        <title>Pest status, molecular evolution, and epigenetic factors derived from the genome assembly of Frankliniella fusca, a thysanopteran phytovirus vector.</title>
        <authorList>
            <person name="Catto M.A."/>
            <person name="Labadie P.E."/>
            <person name="Jacobson A.L."/>
            <person name="Kennedy G.G."/>
            <person name="Srinivasan R."/>
            <person name="Hunt B.G."/>
        </authorList>
    </citation>
    <scope>NUCLEOTIDE SEQUENCE</scope>
    <source>
        <strain evidence="2">PL_HMW_Pooled</strain>
    </source>
</reference>
<evidence type="ECO:0000313" key="3">
    <source>
        <dbReference type="Proteomes" id="UP001219518"/>
    </source>
</evidence>
<organism evidence="2 3">
    <name type="scientific">Frankliniella fusca</name>
    <dbReference type="NCBI Taxonomy" id="407009"/>
    <lineage>
        <taxon>Eukaryota</taxon>
        <taxon>Metazoa</taxon>
        <taxon>Ecdysozoa</taxon>
        <taxon>Arthropoda</taxon>
        <taxon>Hexapoda</taxon>
        <taxon>Insecta</taxon>
        <taxon>Pterygota</taxon>
        <taxon>Neoptera</taxon>
        <taxon>Paraneoptera</taxon>
        <taxon>Thysanoptera</taxon>
        <taxon>Terebrantia</taxon>
        <taxon>Thripoidea</taxon>
        <taxon>Thripidae</taxon>
        <taxon>Frankliniella</taxon>
    </lineage>
</organism>
<sequence>MCGLRCQTQPGPVILQVAYSLQWPGLSTVIAYLEAPLHVGVLRHGDGVRDGDAHSVQEVAREAVTVDDLEHAPVELDLAPDVQVHDVHEGLGARVRREADALPGDEDACEDGGGRPEPGRDWTGLDSASLRHASQPQPQRTANPTHAEAGGSSRLADLISKEEIPCHVSDKNQLSLFRLT</sequence>
<protein>
    <submittedName>
        <fullName evidence="2">F-box protein</fullName>
    </submittedName>
</protein>
<feature type="region of interest" description="Disordered" evidence="1">
    <location>
        <begin position="101"/>
        <end position="158"/>
    </location>
</feature>
<keyword evidence="3" id="KW-1185">Reference proteome</keyword>
<dbReference type="AlphaFoldDB" id="A0AAE1HKL3"/>
<name>A0AAE1HKL3_9NEOP</name>
<evidence type="ECO:0000313" key="2">
    <source>
        <dbReference type="EMBL" id="KAK3923007.1"/>
    </source>
</evidence>
<gene>
    <name evidence="2" type="ORF">KUF71_001666</name>
</gene>
<reference evidence="2" key="1">
    <citation type="submission" date="2021-07" db="EMBL/GenBank/DDBJ databases">
        <authorList>
            <person name="Catto M.A."/>
            <person name="Jacobson A."/>
            <person name="Kennedy G."/>
            <person name="Labadie P."/>
            <person name="Hunt B.G."/>
            <person name="Srinivasan R."/>
        </authorList>
    </citation>
    <scope>NUCLEOTIDE SEQUENCE</scope>
    <source>
        <strain evidence="2">PL_HMW_Pooled</strain>
        <tissue evidence="2">Head</tissue>
    </source>
</reference>
<accession>A0AAE1HKL3</accession>
<proteinExistence type="predicted"/>
<feature type="compositionally biased region" description="Polar residues" evidence="1">
    <location>
        <begin position="132"/>
        <end position="144"/>
    </location>
</feature>
<dbReference type="EMBL" id="JAHWGI010001134">
    <property type="protein sequence ID" value="KAK3923007.1"/>
    <property type="molecule type" value="Genomic_DNA"/>
</dbReference>
<comment type="caution">
    <text evidence="2">The sequence shown here is derived from an EMBL/GenBank/DDBJ whole genome shotgun (WGS) entry which is preliminary data.</text>
</comment>
<dbReference type="Proteomes" id="UP001219518">
    <property type="component" value="Unassembled WGS sequence"/>
</dbReference>